<evidence type="ECO:0000256" key="1">
    <source>
        <dbReference type="SAM" id="SignalP"/>
    </source>
</evidence>
<gene>
    <name evidence="2" type="ORF">SAMN05216290_1999</name>
</gene>
<dbReference type="Pfam" id="PF13618">
    <property type="entry name" value="Gluconate_2-dh3"/>
    <property type="match status" value="1"/>
</dbReference>
<protein>
    <submittedName>
        <fullName evidence="2">Gluconate 2-dehydrogenase subunit 3</fullName>
    </submittedName>
</protein>
<organism evidence="2 3">
    <name type="scientific">Roseivirga pacifica</name>
    <dbReference type="NCBI Taxonomy" id="1267423"/>
    <lineage>
        <taxon>Bacteria</taxon>
        <taxon>Pseudomonadati</taxon>
        <taxon>Bacteroidota</taxon>
        <taxon>Cytophagia</taxon>
        <taxon>Cytophagales</taxon>
        <taxon>Roseivirgaceae</taxon>
        <taxon>Roseivirga</taxon>
    </lineage>
</organism>
<dbReference type="GeneID" id="99986713"/>
<dbReference type="AlphaFoldDB" id="A0A1I0Q443"/>
<keyword evidence="3" id="KW-1185">Reference proteome</keyword>
<dbReference type="InterPro" id="IPR027056">
    <property type="entry name" value="Gluconate_2DH_su3"/>
</dbReference>
<feature type="signal peptide" evidence="1">
    <location>
        <begin position="1"/>
        <end position="21"/>
    </location>
</feature>
<dbReference type="STRING" id="1267423.SAMN05216290_1999"/>
<sequence length="179" mass="19974">MKRRKALSLTAAMFGGAIVGAEMFLSGCTREKDTFVFFSHNDVRLLDEIGETILPETANSPGAKAAQIGNFMRVMVRDCYSQEEANTFFKGLHEIQKIAKKDYGKSFVELSSADKTELLTELDTAAKSAGDEHYFTMMKQLTIWGYFTSEPGMTKALRFNPIPGRFDGCVPYDNKPAWA</sequence>
<evidence type="ECO:0000313" key="3">
    <source>
        <dbReference type="Proteomes" id="UP000199437"/>
    </source>
</evidence>
<evidence type="ECO:0000313" key="2">
    <source>
        <dbReference type="EMBL" id="SEW21761.1"/>
    </source>
</evidence>
<proteinExistence type="predicted"/>
<dbReference type="OrthoDB" id="6385145at2"/>
<dbReference type="Proteomes" id="UP000199437">
    <property type="component" value="Unassembled WGS sequence"/>
</dbReference>
<dbReference type="EMBL" id="FOIR01000002">
    <property type="protein sequence ID" value="SEW21761.1"/>
    <property type="molecule type" value="Genomic_DNA"/>
</dbReference>
<reference evidence="3" key="1">
    <citation type="submission" date="2016-10" db="EMBL/GenBank/DDBJ databases">
        <authorList>
            <person name="Varghese N."/>
            <person name="Submissions S."/>
        </authorList>
    </citation>
    <scope>NUCLEOTIDE SEQUENCE [LARGE SCALE GENOMIC DNA]</scope>
    <source>
        <strain evidence="3">CGMCC 1.12402</strain>
    </source>
</reference>
<feature type="chain" id="PRO_5011526192" evidence="1">
    <location>
        <begin position="22"/>
        <end position="179"/>
    </location>
</feature>
<accession>A0A1I0Q443</accession>
<dbReference type="RefSeq" id="WP_090258441.1">
    <property type="nucleotide sequence ID" value="NZ_FOIR01000002.1"/>
</dbReference>
<keyword evidence="1" id="KW-0732">Signal</keyword>
<name>A0A1I0Q443_9BACT</name>